<comment type="caution">
    <text evidence="3">The sequence shown here is derived from an EMBL/GenBank/DDBJ whole genome shotgun (WGS) entry which is preliminary data.</text>
</comment>
<gene>
    <name evidence="3" type="ORF">LX87_01260</name>
</gene>
<sequence length="485" mass="55006">MNLVRNPIMSFFRSRPKRALIFSILFLGVISGLQAQKTAPVSKETVALSKLYVIPDKRYIMRGDGKPFFWLGDTAWELFHRLTKEEADLYLKNRAAKGFTVIQAVVLAELDGLTQPNQYGQLPLVNNDPTKPNEAYFQHVDWVVNRAAELGLVVGMLPTWGDKFNKKWGKGPEIFNTANARTYGEFIGKRYRGKPVIWILGGDRNPEGEQRLALIRAMAEGLKKGDGGTKLMTYHPQGDSNSAGFFHSDKWLNINMFQSGHSARNKKNYVLQRQNYAMFPPKPTLDGEPRYEDHPVAHKPEQGYFDDFDVRQAAWWAMLSGGCGHTYGNHNIWQFFDIDRNPPVSSARTYWKRALDHAGAFQMGIMRRLFESHPWTRLMPDDRLIQNTNPDDGNHQVAAISEDDNFLIAYTPNGSPLKIDLLRLSAAPKVLAYWYNPRDGKSLKIGEFPNTAPQEFKPPFAGPTTDWVLVLDDARAPFAGFGLKK</sequence>
<reference evidence="3 4" key="1">
    <citation type="submission" date="2018-06" db="EMBL/GenBank/DDBJ databases">
        <title>Genomic Encyclopedia of Archaeal and Bacterial Type Strains, Phase II (KMG-II): from individual species to whole genera.</title>
        <authorList>
            <person name="Goeker M."/>
        </authorList>
    </citation>
    <scope>NUCLEOTIDE SEQUENCE [LARGE SCALE GENOMIC DNA]</scope>
    <source>
        <strain evidence="3 4">DSM 21851</strain>
    </source>
</reference>
<dbReference type="AlphaFoldDB" id="A0A327XA54"/>
<accession>A0A327XA54</accession>
<dbReference type="PANTHER" id="PTHR37836">
    <property type="entry name" value="LMO1036 PROTEIN"/>
    <property type="match status" value="1"/>
</dbReference>
<dbReference type="InterPro" id="IPR024749">
    <property type="entry name" value="Collagen-bd_put"/>
</dbReference>
<evidence type="ECO:0000259" key="1">
    <source>
        <dbReference type="Pfam" id="PF12904"/>
    </source>
</evidence>
<keyword evidence="4" id="KW-1185">Reference proteome</keyword>
<dbReference type="Pfam" id="PF12904">
    <property type="entry name" value="Collagen_bind_2"/>
    <property type="match status" value="1"/>
</dbReference>
<evidence type="ECO:0000313" key="4">
    <source>
        <dbReference type="Proteomes" id="UP000248790"/>
    </source>
</evidence>
<evidence type="ECO:0000313" key="3">
    <source>
        <dbReference type="EMBL" id="RAK03138.1"/>
    </source>
</evidence>
<dbReference type="InterPro" id="IPR025277">
    <property type="entry name" value="Apiosidase-like_cat_dom"/>
</dbReference>
<dbReference type="EMBL" id="QLMC01000001">
    <property type="protein sequence ID" value="RAK03138.1"/>
    <property type="molecule type" value="Genomic_DNA"/>
</dbReference>
<dbReference type="Proteomes" id="UP000248790">
    <property type="component" value="Unassembled WGS sequence"/>
</dbReference>
<proteinExistence type="predicted"/>
<name>A0A327XA54_LARAB</name>
<dbReference type="Gene3D" id="3.20.20.80">
    <property type="entry name" value="Glycosidases"/>
    <property type="match status" value="1"/>
</dbReference>
<protein>
    <submittedName>
        <fullName evidence="3">Collagenase-like protein with putative collagen-binding domain</fullName>
    </submittedName>
</protein>
<feature type="domain" description="Putative collagen-binding" evidence="1">
    <location>
        <begin position="380"/>
        <end position="472"/>
    </location>
</feature>
<dbReference type="InterPro" id="IPR017853">
    <property type="entry name" value="GH"/>
</dbReference>
<feature type="domain" description="Apiosidase-like catalytic" evidence="2">
    <location>
        <begin position="56"/>
        <end position="376"/>
    </location>
</feature>
<dbReference type="Pfam" id="PF13204">
    <property type="entry name" value="Apiosidase"/>
    <property type="match status" value="1"/>
</dbReference>
<evidence type="ECO:0000259" key="2">
    <source>
        <dbReference type="Pfam" id="PF13204"/>
    </source>
</evidence>
<organism evidence="3 4">
    <name type="scientific">Larkinella arboricola</name>
    <dbReference type="NCBI Taxonomy" id="643671"/>
    <lineage>
        <taxon>Bacteria</taxon>
        <taxon>Pseudomonadati</taxon>
        <taxon>Bacteroidota</taxon>
        <taxon>Cytophagia</taxon>
        <taxon>Cytophagales</taxon>
        <taxon>Spirosomataceae</taxon>
        <taxon>Larkinella</taxon>
    </lineage>
</organism>
<dbReference type="PANTHER" id="PTHR37836:SF3">
    <property type="entry name" value="ENDOGLUCANASE"/>
    <property type="match status" value="1"/>
</dbReference>
<dbReference type="SUPFAM" id="SSF51445">
    <property type="entry name" value="(Trans)glycosidases"/>
    <property type="match status" value="1"/>
</dbReference>